<protein>
    <recommendedName>
        <fullName evidence="3 8">Cytochrome c oxidase subunit 3</fullName>
    </recommendedName>
</protein>
<dbReference type="InterPro" id="IPR024791">
    <property type="entry name" value="Cyt_c/ubiquinol_Oxase_su3"/>
</dbReference>
<name>A0A6H0YB84_9TREM</name>
<feature type="transmembrane region" description="Helical" evidence="9">
    <location>
        <begin position="12"/>
        <end position="41"/>
    </location>
</feature>
<comment type="subcellular location">
    <subcellularLocation>
        <location evidence="1">Membrane</location>
        <topology evidence="1">Multi-pass membrane protein</topology>
    </subcellularLocation>
</comment>
<evidence type="ECO:0000256" key="9">
    <source>
        <dbReference type="SAM" id="Phobius"/>
    </source>
</evidence>
<evidence type="ECO:0000256" key="8">
    <source>
        <dbReference type="RuleBase" id="RU003375"/>
    </source>
</evidence>
<dbReference type="CDD" id="cd00386">
    <property type="entry name" value="Heme_Cu_Oxidase_III_like"/>
    <property type="match status" value="1"/>
</dbReference>
<keyword evidence="6 9" id="KW-1133">Transmembrane helix</keyword>
<dbReference type="Pfam" id="PF00510">
    <property type="entry name" value="COX3"/>
    <property type="match status" value="1"/>
</dbReference>
<dbReference type="PANTHER" id="PTHR11403">
    <property type="entry name" value="CYTOCHROME C OXIDASE SUBUNIT III"/>
    <property type="match status" value="1"/>
</dbReference>
<evidence type="ECO:0000259" key="10">
    <source>
        <dbReference type="PROSITE" id="PS50253"/>
    </source>
</evidence>
<dbReference type="GO" id="GO:0016020">
    <property type="term" value="C:membrane"/>
    <property type="evidence" value="ECO:0007669"/>
    <property type="project" value="UniProtKB-SubCell"/>
</dbReference>
<dbReference type="PROSITE" id="PS50253">
    <property type="entry name" value="COX3"/>
    <property type="match status" value="1"/>
</dbReference>
<dbReference type="EMBL" id="MK685271">
    <property type="protein sequence ID" value="QIX04625.1"/>
    <property type="molecule type" value="Genomic_DNA"/>
</dbReference>
<feature type="transmembrane region" description="Helical" evidence="9">
    <location>
        <begin position="93"/>
        <end position="111"/>
    </location>
</feature>
<evidence type="ECO:0000256" key="7">
    <source>
        <dbReference type="ARBA" id="ARBA00023136"/>
    </source>
</evidence>
<feature type="transmembrane region" description="Helical" evidence="9">
    <location>
        <begin position="117"/>
        <end position="137"/>
    </location>
</feature>
<dbReference type="InterPro" id="IPR035973">
    <property type="entry name" value="Cyt_c_oxidase_su3-like_sf"/>
</dbReference>
<feature type="transmembrane region" description="Helical" evidence="9">
    <location>
        <begin position="61"/>
        <end position="81"/>
    </location>
</feature>
<evidence type="ECO:0000313" key="11">
    <source>
        <dbReference type="EMBL" id="QIX04625.1"/>
    </source>
</evidence>
<proteinExistence type="inferred from homology"/>
<keyword evidence="4 8" id="KW-0812">Transmembrane</keyword>
<evidence type="ECO:0000256" key="4">
    <source>
        <dbReference type="ARBA" id="ARBA00022692"/>
    </source>
</evidence>
<geneLocation type="mitochondrion" evidence="11"/>
<evidence type="ECO:0000256" key="2">
    <source>
        <dbReference type="ARBA" id="ARBA00010581"/>
    </source>
</evidence>
<comment type="similarity">
    <text evidence="2 8">Belongs to the cytochrome c oxidase subunit 3 family.</text>
</comment>
<dbReference type="PANTHER" id="PTHR11403:SF7">
    <property type="entry name" value="CYTOCHROME C OXIDASE SUBUNIT 3"/>
    <property type="match status" value="1"/>
</dbReference>
<feature type="domain" description="Heme-copper oxidase subunit III family profile" evidence="10">
    <location>
        <begin position="60"/>
        <end position="216"/>
    </location>
</feature>
<reference evidence="11" key="2">
    <citation type="journal article" date="2020" name="Parasit. Vectors">
        <title>Molecular phylogenetics and mitogenomics of three avian dicrocoeliids (Digenea: Dicrocoeliidae) and comparison with mammalian dicrocoeliids.</title>
        <authorList>
            <person name="Suleman"/>
            <person name="Khan M.S."/>
            <person name="Tkach V.V."/>
            <person name="Muhammad N."/>
            <person name="Zhang D."/>
            <person name="Zhu X.Q."/>
            <person name="Ma J."/>
        </authorList>
    </citation>
    <scope>NUCLEOTIDE SEQUENCE</scope>
    <source>
        <strain evidence="11">PakAb2</strain>
    </source>
</reference>
<feature type="transmembrane region" description="Helical" evidence="9">
    <location>
        <begin position="158"/>
        <end position="183"/>
    </location>
</feature>
<dbReference type="AlphaFoldDB" id="A0A6H0YB84"/>
<evidence type="ECO:0000256" key="1">
    <source>
        <dbReference type="ARBA" id="ARBA00004141"/>
    </source>
</evidence>
<organism evidence="11">
    <name type="scientific">Brachylecithum sp. PakAb2</name>
    <dbReference type="NCBI Taxonomy" id="2714092"/>
    <lineage>
        <taxon>Eukaryota</taxon>
        <taxon>Metazoa</taxon>
        <taxon>Spiralia</taxon>
        <taxon>Lophotrochozoa</taxon>
        <taxon>Platyhelminthes</taxon>
        <taxon>Trematoda</taxon>
        <taxon>Digenea</taxon>
        <taxon>Plagiorchiida</taxon>
        <taxon>Xiphidiata</taxon>
        <taxon>Gorgoderoidea</taxon>
        <taxon>Dicrocoeliidae</taxon>
        <taxon>Brachylecithum</taxon>
    </lineage>
</organism>
<gene>
    <name evidence="11" type="primary">cox3</name>
</gene>
<dbReference type="GO" id="GO:0004129">
    <property type="term" value="F:cytochrome-c oxidase activity"/>
    <property type="evidence" value="ECO:0007669"/>
    <property type="project" value="InterPro"/>
</dbReference>
<reference evidence="11" key="1">
    <citation type="submission" date="2019-03" db="EMBL/GenBank/DDBJ databases">
        <authorList>
            <person name="Suleman S."/>
            <person name="Ma J."/>
            <person name="Khan M.S."/>
            <person name="Tkach V.V."/>
            <person name="Zhu X.Q."/>
        </authorList>
    </citation>
    <scope>NUCLEOTIDE SEQUENCE</scope>
    <source>
        <strain evidence="11">PakAb2</strain>
    </source>
</reference>
<comment type="function">
    <text evidence="8">Component of the cytochrome c oxidase, the last enzyme in the mitochondrial electron transport chain which drives oxidative phosphorylation. The respiratory chain contains 3 multisubunit complexes succinate dehydrogenase (complex II, CII), ubiquinol-cytochrome c oxidoreductase (cytochrome b-c1 complex, complex III, CIII) and cytochrome c oxidase (complex IV, CIV), that cooperate to transfer electrons derived from NADH and succinate to molecular oxygen, creating an electrochemical gradient over the inner membrane that drives transmembrane transport and the ATP synthase. Cytochrome c oxidase is the component of the respiratory chain that catalyzes the reduction of oxygen to water. Electrons originating from reduced cytochrome c in the intermembrane space (IMS) are transferred via the dinuclear copper A center (CU(A)) of subunit 2 and heme A of subunit 1 to the active site in subunit 1, a binuclear center (BNC) formed by heme A3 and copper B (CU(B)). The BNC reduces molecular oxygen to 2 water molecules using 4 electrons from cytochrome c in the IMS and 4 protons from the mitochondrial matrix.</text>
</comment>
<evidence type="ECO:0000256" key="6">
    <source>
        <dbReference type="ARBA" id="ARBA00022989"/>
    </source>
</evidence>
<evidence type="ECO:0000256" key="3">
    <source>
        <dbReference type="ARBA" id="ARBA00015944"/>
    </source>
</evidence>
<keyword evidence="8 11" id="KW-0496">Mitochondrion</keyword>
<dbReference type="GO" id="GO:0019646">
    <property type="term" value="P:aerobic electron transport chain"/>
    <property type="evidence" value="ECO:0007669"/>
    <property type="project" value="InterPro"/>
</dbReference>
<keyword evidence="7 9" id="KW-0472">Membrane</keyword>
<dbReference type="InterPro" id="IPR000298">
    <property type="entry name" value="Cyt_c_oxidase-like_su3"/>
</dbReference>
<dbReference type="SUPFAM" id="SSF81452">
    <property type="entry name" value="Cytochrome c oxidase subunit III-like"/>
    <property type="match status" value="1"/>
</dbReference>
<keyword evidence="5" id="KW-1278">Translocase</keyword>
<feature type="transmembrane region" description="Helical" evidence="9">
    <location>
        <begin position="195"/>
        <end position="215"/>
    </location>
</feature>
<dbReference type="Gene3D" id="1.20.120.80">
    <property type="entry name" value="Cytochrome c oxidase, subunit III, four-helix bundle"/>
    <property type="match status" value="1"/>
</dbReference>
<sequence length="216" mass="24610">MSLLPFVSCSLFLAVPVSVFLWSFQSLFVFMIFMYFVAVYYLEEVDGFGVGSRIPGSFDMFFMTEVMVFLSVLLSVMWYNSYEVCSLSFCSELPLLGTSVLFVSSVTVASYHHSMGIPVGVFSLKLTFWLGVLFILLQYGEFRECCLNLIDSGYSSASLCAVGLHLVHVFVGVFSLGFLVKYFKKAVSVYRPSLVVWYWHFVDYVWLIVYVLVYVL</sequence>
<evidence type="ECO:0000256" key="5">
    <source>
        <dbReference type="ARBA" id="ARBA00022967"/>
    </source>
</evidence>
<accession>A0A6H0YB84</accession>
<dbReference type="InterPro" id="IPR013833">
    <property type="entry name" value="Cyt_c_oxidase_su3_a-hlx"/>
</dbReference>